<keyword evidence="2" id="KW-0472">Membrane</keyword>
<reference evidence="5 6" key="1">
    <citation type="submission" date="2024-09" db="EMBL/GenBank/DDBJ databases">
        <authorList>
            <person name="Sun Q."/>
            <person name="Mori K."/>
        </authorList>
    </citation>
    <scope>NUCLEOTIDE SEQUENCE [LARGE SCALE GENOMIC DNA]</scope>
    <source>
        <strain evidence="5 6">NCAIM B.02336</strain>
    </source>
</reference>
<comment type="subcellular location">
    <subcellularLocation>
        <location evidence="1">Membrane</location>
    </subcellularLocation>
</comment>
<feature type="chain" id="PRO_5045769526" evidence="3">
    <location>
        <begin position="25"/>
        <end position="156"/>
    </location>
</feature>
<dbReference type="PROSITE" id="PS51257">
    <property type="entry name" value="PROKAR_LIPOPROTEIN"/>
    <property type="match status" value="1"/>
</dbReference>
<dbReference type="Pfam" id="PF05433">
    <property type="entry name" value="Rick_17kDa_Anti"/>
    <property type="match status" value="1"/>
</dbReference>
<keyword evidence="3" id="KW-0732">Signal</keyword>
<comment type="caution">
    <text evidence="5">The sequence shown here is derived from an EMBL/GenBank/DDBJ whole genome shotgun (WGS) entry which is preliminary data.</text>
</comment>
<accession>A0ABV6PQ59</accession>
<proteinExistence type="predicted"/>
<dbReference type="EMBL" id="JBHLTN010000007">
    <property type="protein sequence ID" value="MFC0591537.1"/>
    <property type="molecule type" value="Genomic_DNA"/>
</dbReference>
<keyword evidence="6" id="KW-1185">Reference proteome</keyword>
<dbReference type="RefSeq" id="WP_377479699.1">
    <property type="nucleotide sequence ID" value="NZ_JBHLTN010000007.1"/>
</dbReference>
<protein>
    <submittedName>
        <fullName evidence="5">Glycine zipper 2TM domain-containing protein</fullName>
    </submittedName>
</protein>
<sequence length="156" mass="15515">MIFRQRWVSFAGAAVAAVALAGCAAPGYYQPGQGAYPAGQPASAGYSQFGRVADVRYVQGSGSSGVAGTVIGGAVGGLAGHQVGGGSGKTAATIIGAVGGALVGRAVEQNTSRGGQGVYRVTVQMDNGGTRTFDYADAPSVQVGDRVRADGNQLYR</sequence>
<evidence type="ECO:0000256" key="3">
    <source>
        <dbReference type="SAM" id="SignalP"/>
    </source>
</evidence>
<dbReference type="PANTHER" id="PTHR35603">
    <property type="match status" value="1"/>
</dbReference>
<evidence type="ECO:0000256" key="2">
    <source>
        <dbReference type="ARBA" id="ARBA00023136"/>
    </source>
</evidence>
<organism evidence="5 6">
    <name type="scientific">Ottowia pentelensis</name>
    <dbReference type="NCBI Taxonomy" id="511108"/>
    <lineage>
        <taxon>Bacteria</taxon>
        <taxon>Pseudomonadati</taxon>
        <taxon>Pseudomonadota</taxon>
        <taxon>Betaproteobacteria</taxon>
        <taxon>Burkholderiales</taxon>
        <taxon>Comamonadaceae</taxon>
        <taxon>Ottowia</taxon>
    </lineage>
</organism>
<feature type="signal peptide" evidence="3">
    <location>
        <begin position="1"/>
        <end position="24"/>
    </location>
</feature>
<dbReference type="Proteomes" id="UP001589834">
    <property type="component" value="Unassembled WGS sequence"/>
</dbReference>
<evidence type="ECO:0000259" key="4">
    <source>
        <dbReference type="Pfam" id="PF05433"/>
    </source>
</evidence>
<dbReference type="InterPro" id="IPR008816">
    <property type="entry name" value="Gly_zipper_2TM_dom"/>
</dbReference>
<evidence type="ECO:0000313" key="5">
    <source>
        <dbReference type="EMBL" id="MFC0591537.1"/>
    </source>
</evidence>
<evidence type="ECO:0000313" key="6">
    <source>
        <dbReference type="Proteomes" id="UP001589834"/>
    </source>
</evidence>
<dbReference type="InterPro" id="IPR051407">
    <property type="entry name" value="Bact_OM_lipoprot/Surf_antigen"/>
</dbReference>
<dbReference type="PANTHER" id="PTHR35603:SF2">
    <property type="entry name" value="OUTER MEMBRANE LIPOPROTEIN"/>
    <property type="match status" value="1"/>
</dbReference>
<evidence type="ECO:0000256" key="1">
    <source>
        <dbReference type="ARBA" id="ARBA00004370"/>
    </source>
</evidence>
<name>A0ABV6PQ59_9BURK</name>
<gene>
    <name evidence="5" type="ORF">ACFFGG_03110</name>
</gene>
<feature type="domain" description="Glycine zipper 2TM" evidence="4">
    <location>
        <begin position="67"/>
        <end position="108"/>
    </location>
</feature>